<gene>
    <name evidence="2" type="ORF">C6T65_05590</name>
</gene>
<name>A0A132E2C2_BURVI</name>
<dbReference type="GO" id="GO:0009289">
    <property type="term" value="C:pilus"/>
    <property type="evidence" value="ECO:0007669"/>
    <property type="project" value="InterPro"/>
</dbReference>
<dbReference type="InterPro" id="IPR036937">
    <property type="entry name" value="Adhesion_dom_fimbrial_sf"/>
</dbReference>
<sequence>MSAAISRRGVRARLIGLFSRAMLLLGCLVVAQSAWAVRCVTSDGVDRFVQPIGSVQTYPINAPDGYVIWISPTRTTTGYCYKDLGGESLTFDDPISFYANPNGESPLAWGLEIGIRYRGVDYFGAGNQPGTGVPTGIVVPPCSRRDFNKLGGCPRIPVSITYQVVIRKAGTWVGIPQDSYAAFQFDGVKGINARNTSFRYTLSGMQNLKPSPCVVDVTVTPEPGLVDFGKVKATPTGFSPETPTQPFSLALDKRQCDTPVKIQGYFDTPNPVQGNVVLPSADSGFGVEILDRNGRQVPLREPFDLANFSATQARIDVPMSAVLRSLGTPKIGPFTVTATVQILYD</sequence>
<dbReference type="EMBL" id="PVHK01000039">
    <property type="protein sequence ID" value="PRH43309.1"/>
    <property type="molecule type" value="Genomic_DNA"/>
</dbReference>
<dbReference type="Pfam" id="PF00419">
    <property type="entry name" value="Fimbrial"/>
    <property type="match status" value="1"/>
</dbReference>
<dbReference type="OMA" id="TTGYCYK"/>
<dbReference type="SUPFAM" id="SSF49401">
    <property type="entry name" value="Bacterial adhesins"/>
    <property type="match status" value="1"/>
</dbReference>
<dbReference type="AlphaFoldDB" id="A0A132E2C2"/>
<dbReference type="RefSeq" id="WP_011881111.1">
    <property type="nucleotide sequence ID" value="NZ_CAAAFK010000005.1"/>
</dbReference>
<protein>
    <submittedName>
        <fullName evidence="2">Fimbrial protein</fullName>
    </submittedName>
</protein>
<dbReference type="InterPro" id="IPR008966">
    <property type="entry name" value="Adhesion_dom_sf"/>
</dbReference>
<feature type="domain" description="Fimbrial-type adhesion" evidence="1">
    <location>
        <begin position="209"/>
        <end position="344"/>
    </location>
</feature>
<comment type="caution">
    <text evidence="2">The sequence shown here is derived from an EMBL/GenBank/DDBJ whole genome shotgun (WGS) entry which is preliminary data.</text>
</comment>
<reference evidence="2 3" key="1">
    <citation type="submission" date="2018-03" db="EMBL/GenBank/DDBJ databases">
        <authorList>
            <person name="Nguyen K."/>
            <person name="Fouts D."/>
            <person name="Sutton G."/>
        </authorList>
    </citation>
    <scope>NUCLEOTIDE SEQUENCE [LARGE SCALE GENOMIC DNA]</scope>
    <source>
        <strain evidence="2 3">AU3578</strain>
    </source>
</reference>
<dbReference type="Gene3D" id="2.60.40.1090">
    <property type="entry name" value="Fimbrial-type adhesion domain"/>
    <property type="match status" value="1"/>
</dbReference>
<proteinExistence type="predicted"/>
<evidence type="ECO:0000313" key="2">
    <source>
        <dbReference type="EMBL" id="PRH43309.1"/>
    </source>
</evidence>
<organism evidence="2 3">
    <name type="scientific">Burkholderia vietnamiensis</name>
    <dbReference type="NCBI Taxonomy" id="60552"/>
    <lineage>
        <taxon>Bacteria</taxon>
        <taxon>Pseudomonadati</taxon>
        <taxon>Pseudomonadota</taxon>
        <taxon>Betaproteobacteria</taxon>
        <taxon>Burkholderiales</taxon>
        <taxon>Burkholderiaceae</taxon>
        <taxon>Burkholderia</taxon>
        <taxon>Burkholderia cepacia complex</taxon>
    </lineage>
</organism>
<dbReference type="GeneID" id="45679995"/>
<evidence type="ECO:0000259" key="1">
    <source>
        <dbReference type="Pfam" id="PF00419"/>
    </source>
</evidence>
<evidence type="ECO:0000313" key="3">
    <source>
        <dbReference type="Proteomes" id="UP000237632"/>
    </source>
</evidence>
<accession>A0A132E2C2</accession>
<dbReference type="InterPro" id="IPR000259">
    <property type="entry name" value="Adhesion_dom_fimbrial"/>
</dbReference>
<dbReference type="GO" id="GO:0007155">
    <property type="term" value="P:cell adhesion"/>
    <property type="evidence" value="ECO:0007669"/>
    <property type="project" value="InterPro"/>
</dbReference>
<dbReference type="Proteomes" id="UP000237632">
    <property type="component" value="Unassembled WGS sequence"/>
</dbReference>